<dbReference type="Proteomes" id="UP001152622">
    <property type="component" value="Chromosome 3"/>
</dbReference>
<dbReference type="EMBL" id="JAINUF010000003">
    <property type="protein sequence ID" value="KAJ8369527.1"/>
    <property type="molecule type" value="Genomic_DNA"/>
</dbReference>
<keyword evidence="3" id="KW-1185">Reference proteome</keyword>
<proteinExistence type="predicted"/>
<feature type="compositionally biased region" description="Polar residues" evidence="1">
    <location>
        <begin position="30"/>
        <end position="41"/>
    </location>
</feature>
<name>A0A9Q1J5V2_SYNKA</name>
<evidence type="ECO:0000313" key="3">
    <source>
        <dbReference type="Proteomes" id="UP001152622"/>
    </source>
</evidence>
<sequence>MEKTDISWLKESGKKPKPKVVDYSRHRTTKQPAPANTNYQSALPPPSSKPLGRQAKQKKRKNTEKKERKQFARVCKLSRRPQRTTAMSRNYREVSESGSSSQSECEELTLRKPKLNQTNGNTTWSVKNQQLELKRKKPVPAEEEEKFVTVKKPVIVEEKAGWQKASWAARLTEFPPSPPPIERMRLAAGESGALSGSLISPLQSPDAPPLLVEVVPLFRGIQASSFYRSERGSSKGKTPSTASLTHLGQAVPTETSLKSRLVQAKLNSFSPFRQKLLLKGLIQMETMASEGIHYLDLSFIRLRVEMVQDDVLNMNSSPLGDSNEDSLVGEFHPGGCIMAVV</sequence>
<feature type="region of interest" description="Disordered" evidence="1">
    <location>
        <begin position="1"/>
        <end position="122"/>
    </location>
</feature>
<accession>A0A9Q1J5V2</accession>
<reference evidence="2" key="1">
    <citation type="journal article" date="2023" name="Science">
        <title>Genome structures resolve the early diversification of teleost fishes.</title>
        <authorList>
            <person name="Parey E."/>
            <person name="Louis A."/>
            <person name="Montfort J."/>
            <person name="Bouchez O."/>
            <person name="Roques C."/>
            <person name="Iampietro C."/>
            <person name="Lluch J."/>
            <person name="Castinel A."/>
            <person name="Donnadieu C."/>
            <person name="Desvignes T."/>
            <person name="Floi Bucao C."/>
            <person name="Jouanno E."/>
            <person name="Wen M."/>
            <person name="Mejri S."/>
            <person name="Dirks R."/>
            <person name="Jansen H."/>
            <person name="Henkel C."/>
            <person name="Chen W.J."/>
            <person name="Zahm M."/>
            <person name="Cabau C."/>
            <person name="Klopp C."/>
            <person name="Thompson A.W."/>
            <person name="Robinson-Rechavi M."/>
            <person name="Braasch I."/>
            <person name="Lecointre G."/>
            <person name="Bobe J."/>
            <person name="Postlethwait J.H."/>
            <person name="Berthelot C."/>
            <person name="Roest Crollius H."/>
            <person name="Guiguen Y."/>
        </authorList>
    </citation>
    <scope>NUCLEOTIDE SEQUENCE</scope>
    <source>
        <strain evidence="2">WJC10195</strain>
    </source>
</reference>
<evidence type="ECO:0000256" key="1">
    <source>
        <dbReference type="SAM" id="MobiDB-lite"/>
    </source>
</evidence>
<feature type="region of interest" description="Disordered" evidence="1">
    <location>
        <begin position="229"/>
        <end position="251"/>
    </location>
</feature>
<organism evidence="2 3">
    <name type="scientific">Synaphobranchus kaupii</name>
    <name type="common">Kaup's arrowtooth eel</name>
    <dbReference type="NCBI Taxonomy" id="118154"/>
    <lineage>
        <taxon>Eukaryota</taxon>
        <taxon>Metazoa</taxon>
        <taxon>Chordata</taxon>
        <taxon>Craniata</taxon>
        <taxon>Vertebrata</taxon>
        <taxon>Euteleostomi</taxon>
        <taxon>Actinopterygii</taxon>
        <taxon>Neopterygii</taxon>
        <taxon>Teleostei</taxon>
        <taxon>Anguilliformes</taxon>
        <taxon>Synaphobranchidae</taxon>
        <taxon>Synaphobranchus</taxon>
    </lineage>
</organism>
<feature type="compositionally biased region" description="Basic and acidic residues" evidence="1">
    <location>
        <begin position="11"/>
        <end position="25"/>
    </location>
</feature>
<evidence type="ECO:0000313" key="2">
    <source>
        <dbReference type="EMBL" id="KAJ8369527.1"/>
    </source>
</evidence>
<protein>
    <submittedName>
        <fullName evidence="2">Uncharacterized protein</fullName>
    </submittedName>
</protein>
<dbReference type="AlphaFoldDB" id="A0A9Q1J5V2"/>
<dbReference type="OrthoDB" id="10256849at2759"/>
<comment type="caution">
    <text evidence="2">The sequence shown here is derived from an EMBL/GenBank/DDBJ whole genome shotgun (WGS) entry which is preliminary data.</text>
</comment>
<feature type="compositionally biased region" description="Polar residues" evidence="1">
    <location>
        <begin position="235"/>
        <end position="251"/>
    </location>
</feature>
<gene>
    <name evidence="2" type="ORF">SKAU_G00095550</name>
</gene>